<keyword evidence="1" id="KW-0732">Signal</keyword>
<proteinExistence type="predicted"/>
<organism evidence="2 3">
    <name type="scientific">Saccoglossus kowalevskii</name>
    <name type="common">Acorn worm</name>
    <dbReference type="NCBI Taxonomy" id="10224"/>
    <lineage>
        <taxon>Eukaryota</taxon>
        <taxon>Metazoa</taxon>
        <taxon>Hemichordata</taxon>
        <taxon>Enteropneusta</taxon>
        <taxon>Harrimaniidae</taxon>
        <taxon>Saccoglossus</taxon>
    </lineage>
</organism>
<feature type="chain" id="PRO_5045666816" evidence="1">
    <location>
        <begin position="22"/>
        <end position="576"/>
    </location>
</feature>
<gene>
    <name evidence="3" type="primary">LOC102807618</name>
</gene>
<dbReference type="RefSeq" id="XP_006817422.1">
    <property type="nucleotide sequence ID" value="XM_006817359.1"/>
</dbReference>
<sequence length="576" mass="66553">MEYGWVFVVLHSLAFLQEVFLVNIQFETTPLTWGALDTWTELQEHSAYKITGNPRPIYRQDLPADYIAYWELEVNDTDYVILSSSAKTGDYRFNQQGPLPSPTTLLDKYASLIKCQCHRYYMLSPDGQMYCQDEEDRIVAMTTERLLESDWKDASMKMSKMETIVREQQTGVRRMWKQRRGKVIQSDVWSTITVLGRGQTLSRDERYSQQAVSPGEKLKIPLNNATDTVKVTFLPFNANMSDMEKSAWQRKLCSALGDICTGEYFTYVNEGNFTIFNEYGGRVLILQLHEDGQHLWKLLEGTDIGFQVEIHHNNGETVLKRFGIDLGSENHRTRIVKRFTKRLPWHTTMSQITHEELFPNYWQHRMDGCRSGSGSVAWAMIFGYYDRLAHLNESYGFSQALWRCGEDATDGSDDCVAPPTQNATVQLYVESIRRKLGTFCLLGSITPHWKMDHVKRFYRRRQGSTAFISTYNSGNLQASLGWYGDNVSNNIIKILGTQLPAIVGYRVGALRHYAVTTKLRRRHRRYRHCFLICTDWKKELDNDIYIHFGDENGDGNGWRSCEGYFAAVAYPHSIQT</sequence>
<evidence type="ECO:0000313" key="2">
    <source>
        <dbReference type="Proteomes" id="UP000694865"/>
    </source>
</evidence>
<dbReference type="Proteomes" id="UP000694865">
    <property type="component" value="Unplaced"/>
</dbReference>
<evidence type="ECO:0000256" key="1">
    <source>
        <dbReference type="SAM" id="SignalP"/>
    </source>
</evidence>
<feature type="signal peptide" evidence="1">
    <location>
        <begin position="1"/>
        <end position="21"/>
    </location>
</feature>
<keyword evidence="2" id="KW-1185">Reference proteome</keyword>
<name>A0ABM0MBN1_SACKO</name>
<accession>A0ABM0MBN1</accession>
<protein>
    <submittedName>
        <fullName evidence="3">Uncharacterized protein LOC102807618</fullName>
    </submittedName>
</protein>
<reference evidence="3" key="1">
    <citation type="submission" date="2025-08" db="UniProtKB">
        <authorList>
            <consortium name="RefSeq"/>
        </authorList>
    </citation>
    <scope>IDENTIFICATION</scope>
    <source>
        <tissue evidence="3">Testes</tissue>
    </source>
</reference>
<dbReference type="GeneID" id="102807618"/>
<evidence type="ECO:0000313" key="3">
    <source>
        <dbReference type="RefSeq" id="XP_006817422.1"/>
    </source>
</evidence>